<protein>
    <submittedName>
        <fullName evidence="2">Uncharacterized protein</fullName>
    </submittedName>
</protein>
<dbReference type="Proteomes" id="UP000009096">
    <property type="component" value="Chromosome 6"/>
</dbReference>
<dbReference type="GeneID" id="30060450"/>
<gene>
    <name evidence="2" type="ORF">FVEG_02226</name>
</gene>
<evidence type="ECO:0000256" key="1">
    <source>
        <dbReference type="SAM" id="MobiDB-lite"/>
    </source>
</evidence>
<feature type="region of interest" description="Disordered" evidence="1">
    <location>
        <begin position="29"/>
        <end position="58"/>
    </location>
</feature>
<dbReference type="VEuPathDB" id="FungiDB:FVEG_02226"/>
<dbReference type="AlphaFoldDB" id="W7LJ28"/>
<evidence type="ECO:0000313" key="3">
    <source>
        <dbReference type="Proteomes" id="UP000009096"/>
    </source>
</evidence>
<keyword evidence="3" id="KW-1185">Reference proteome</keyword>
<dbReference type="RefSeq" id="XP_018745574.1">
    <property type="nucleotide sequence ID" value="XM_018889426.1"/>
</dbReference>
<evidence type="ECO:0000313" key="2">
    <source>
        <dbReference type="EMBL" id="EWG39383.1"/>
    </source>
</evidence>
<name>W7LJ28_GIBM7</name>
<organism evidence="2 3">
    <name type="scientific">Gibberella moniliformis (strain M3125 / FGSC 7600)</name>
    <name type="common">Maize ear and stalk rot fungus</name>
    <name type="synonym">Fusarium verticillioides</name>
    <dbReference type="NCBI Taxonomy" id="334819"/>
    <lineage>
        <taxon>Eukaryota</taxon>
        <taxon>Fungi</taxon>
        <taxon>Dikarya</taxon>
        <taxon>Ascomycota</taxon>
        <taxon>Pezizomycotina</taxon>
        <taxon>Sordariomycetes</taxon>
        <taxon>Hypocreomycetidae</taxon>
        <taxon>Hypocreales</taxon>
        <taxon>Nectriaceae</taxon>
        <taxon>Fusarium</taxon>
        <taxon>Fusarium fujikuroi species complex</taxon>
    </lineage>
</organism>
<sequence length="168" mass="17617">MAVITIRALGFFGATIGPASSMLQVADPEASAQCSPDPLTSRPSRPYHPANTHSLSAVDQRQDAVPYTAFSTINATLKSFSPYGELKMACLQLKDLLTQEGVGHRHPCNPKKFIKTHIRSTVETPLAGSPSAAPPDSSMLGRETGSGSALQMGSIAELTLAVAAESPL</sequence>
<proteinExistence type="predicted"/>
<dbReference type="HOGENOM" id="CLU_1586625_0_0_1"/>
<feature type="compositionally biased region" description="Low complexity" evidence="1">
    <location>
        <begin position="125"/>
        <end position="138"/>
    </location>
</feature>
<reference evidence="2 3" key="1">
    <citation type="journal article" date="2010" name="Nature">
        <title>Comparative genomics reveals mobile pathogenicity chromosomes in Fusarium.</title>
        <authorList>
            <person name="Ma L.J."/>
            <person name="van der Does H.C."/>
            <person name="Borkovich K.A."/>
            <person name="Coleman J.J."/>
            <person name="Daboussi M.J."/>
            <person name="Di Pietro A."/>
            <person name="Dufresne M."/>
            <person name="Freitag M."/>
            <person name="Grabherr M."/>
            <person name="Henrissat B."/>
            <person name="Houterman P.M."/>
            <person name="Kang S."/>
            <person name="Shim W.B."/>
            <person name="Woloshuk C."/>
            <person name="Xie X."/>
            <person name="Xu J.R."/>
            <person name="Antoniw J."/>
            <person name="Baker S.E."/>
            <person name="Bluhm B.H."/>
            <person name="Breakspear A."/>
            <person name="Brown D.W."/>
            <person name="Butchko R.A."/>
            <person name="Chapman S."/>
            <person name="Coulson R."/>
            <person name="Coutinho P.M."/>
            <person name="Danchin E.G."/>
            <person name="Diener A."/>
            <person name="Gale L.R."/>
            <person name="Gardiner D.M."/>
            <person name="Goff S."/>
            <person name="Hammond-Kosack K.E."/>
            <person name="Hilburn K."/>
            <person name="Hua-Van A."/>
            <person name="Jonkers W."/>
            <person name="Kazan K."/>
            <person name="Kodira C.D."/>
            <person name="Koehrsen M."/>
            <person name="Kumar L."/>
            <person name="Lee Y.H."/>
            <person name="Li L."/>
            <person name="Manners J.M."/>
            <person name="Miranda-Saavedra D."/>
            <person name="Mukherjee M."/>
            <person name="Park G."/>
            <person name="Park J."/>
            <person name="Park S.Y."/>
            <person name="Proctor R.H."/>
            <person name="Regev A."/>
            <person name="Ruiz-Roldan M.C."/>
            <person name="Sain D."/>
            <person name="Sakthikumar S."/>
            <person name="Sykes S."/>
            <person name="Schwartz D.C."/>
            <person name="Turgeon B.G."/>
            <person name="Wapinski I."/>
            <person name="Yoder O."/>
            <person name="Young S."/>
            <person name="Zeng Q."/>
            <person name="Zhou S."/>
            <person name="Galagan J."/>
            <person name="Cuomo C.A."/>
            <person name="Kistler H.C."/>
            <person name="Rep M."/>
        </authorList>
    </citation>
    <scope>NUCLEOTIDE SEQUENCE [LARGE SCALE GENOMIC DNA]</scope>
    <source>
        <strain evidence="3">M3125 / FGSC 7600</strain>
    </source>
</reference>
<feature type="region of interest" description="Disordered" evidence="1">
    <location>
        <begin position="124"/>
        <end position="148"/>
    </location>
</feature>
<dbReference type="KEGG" id="fvr:FVEG_02226"/>
<dbReference type="EMBL" id="DS022243">
    <property type="protein sequence ID" value="EWG39383.1"/>
    <property type="molecule type" value="Genomic_DNA"/>
</dbReference>
<accession>W7LJ28</accession>
<dbReference type="EMBL" id="CM000583">
    <property type="protein sequence ID" value="EWG39383.1"/>
    <property type="molecule type" value="Genomic_DNA"/>
</dbReference>